<proteinExistence type="predicted"/>
<dbReference type="GO" id="GO:0006508">
    <property type="term" value="P:proteolysis"/>
    <property type="evidence" value="ECO:0007669"/>
    <property type="project" value="InterPro"/>
</dbReference>
<organism evidence="2 3">
    <name type="scientific">Agathobacter rectalis</name>
    <dbReference type="NCBI Taxonomy" id="39491"/>
    <lineage>
        <taxon>Bacteria</taxon>
        <taxon>Bacillati</taxon>
        <taxon>Bacillota</taxon>
        <taxon>Clostridia</taxon>
        <taxon>Lachnospirales</taxon>
        <taxon>Lachnospiraceae</taxon>
        <taxon>Agathobacter</taxon>
    </lineage>
</organism>
<dbReference type="GO" id="GO:0004190">
    <property type="term" value="F:aspartic-type endopeptidase activity"/>
    <property type="evidence" value="ECO:0007669"/>
    <property type="project" value="InterPro"/>
</dbReference>
<feature type="transmembrane region" description="Helical" evidence="1">
    <location>
        <begin position="63"/>
        <end position="81"/>
    </location>
</feature>
<feature type="transmembrane region" description="Helical" evidence="1">
    <location>
        <begin position="36"/>
        <end position="57"/>
    </location>
</feature>
<dbReference type="AlphaFoldDB" id="A0A395UXS5"/>
<name>A0A395UXS5_9FIRM</name>
<keyword evidence="1" id="KW-1133">Transmembrane helix</keyword>
<evidence type="ECO:0000256" key="1">
    <source>
        <dbReference type="SAM" id="Phobius"/>
    </source>
</evidence>
<dbReference type="GO" id="GO:0030436">
    <property type="term" value="P:asexual sporulation"/>
    <property type="evidence" value="ECO:0007669"/>
    <property type="project" value="InterPro"/>
</dbReference>
<accession>A0A395UXS5</accession>
<dbReference type="RefSeq" id="WP_117918363.1">
    <property type="nucleotide sequence ID" value="NZ_QRUJ01000016.1"/>
</dbReference>
<keyword evidence="1" id="KW-0472">Membrane</keyword>
<evidence type="ECO:0000313" key="2">
    <source>
        <dbReference type="EMBL" id="RGR52975.1"/>
    </source>
</evidence>
<feature type="transmembrane region" description="Helical" evidence="1">
    <location>
        <begin position="120"/>
        <end position="139"/>
    </location>
</feature>
<protein>
    <recommendedName>
        <fullName evidence="4">Sigma-E processing peptidase SpoIIGA</fullName>
    </recommendedName>
</protein>
<dbReference type="Pfam" id="PF03419">
    <property type="entry name" value="Peptidase_U4"/>
    <property type="match status" value="1"/>
</dbReference>
<evidence type="ECO:0008006" key="4">
    <source>
        <dbReference type="Google" id="ProtNLM"/>
    </source>
</evidence>
<feature type="transmembrane region" description="Helical" evidence="1">
    <location>
        <begin position="93"/>
        <end position="114"/>
    </location>
</feature>
<sequence length="276" mass="30432">MIYAFYLDIFLLRTFITNCLILIFVIYMLKIPLTGNVVRLIASAVGASVCECVLLLLAGSYAFYKWISVLVVVPLAARLAIDRQAGRKIPFLRLFALCIFVTVLTGGIVTALDSFLSSDATVMICFGFVISYIVLKCFCERSNESRRLYRVTLLKDGKRACATALYDTGNLLKKQPQQIPVHIGGSALFDIVGEDVSFFDVPYKSLGNDGGSIKVCEFDEMTVMKGNGKLILHNVLVGRASDSLFEDNAYDMILNEAVFSNKTGMENTLGKQAAHK</sequence>
<gene>
    <name evidence="2" type="ORF">DWY38_12680</name>
</gene>
<reference evidence="2 3" key="1">
    <citation type="submission" date="2018-08" db="EMBL/GenBank/DDBJ databases">
        <title>A genome reference for cultivated species of the human gut microbiota.</title>
        <authorList>
            <person name="Zou Y."/>
            <person name="Xue W."/>
            <person name="Luo G."/>
        </authorList>
    </citation>
    <scope>NUCLEOTIDE SEQUENCE [LARGE SCALE GENOMIC DNA]</scope>
    <source>
        <strain evidence="2 3">AF25-15</strain>
    </source>
</reference>
<dbReference type="EMBL" id="QRUJ01000016">
    <property type="protein sequence ID" value="RGR52975.1"/>
    <property type="molecule type" value="Genomic_DNA"/>
</dbReference>
<comment type="caution">
    <text evidence="2">The sequence shown here is derived from an EMBL/GenBank/DDBJ whole genome shotgun (WGS) entry which is preliminary data.</text>
</comment>
<feature type="transmembrane region" description="Helical" evidence="1">
    <location>
        <begin position="6"/>
        <end position="29"/>
    </location>
</feature>
<dbReference type="InterPro" id="IPR005081">
    <property type="entry name" value="SpoIIGA"/>
</dbReference>
<keyword evidence="1" id="KW-0812">Transmembrane</keyword>
<dbReference type="Proteomes" id="UP000266066">
    <property type="component" value="Unassembled WGS sequence"/>
</dbReference>
<evidence type="ECO:0000313" key="3">
    <source>
        <dbReference type="Proteomes" id="UP000266066"/>
    </source>
</evidence>